<dbReference type="RefSeq" id="YP_007236864.1">
    <property type="nucleotide sequence ID" value="NC_019918.1"/>
</dbReference>
<dbReference type="KEGG" id="vg:14296595"/>
<organism evidence="1 2">
    <name type="scientific">Pseudomonas phage vB_PaeM_C2-10_Ab1</name>
    <dbReference type="NCBI Taxonomy" id="1231048"/>
    <lineage>
        <taxon>Viruses</taxon>
        <taxon>Duplodnaviria</taxon>
        <taxon>Heunggongvirae</taxon>
        <taxon>Uroviricota</taxon>
        <taxon>Caudoviricetes</taxon>
        <taxon>Vandenendeviridae</taxon>
        <taxon>Skurskavirinae</taxon>
        <taxon>Pakpunavirus</taxon>
        <taxon>Pakpunavirus CAb1</taxon>
    </lineage>
</organism>
<proteinExistence type="predicted"/>
<reference evidence="1 2" key="1">
    <citation type="journal article" date="2013" name="PLoS ONE">
        <title>The Susceptibility of Pseudomonas aeruginosa Strains from Cystic Fibrosis Patients to Bacteriophages.</title>
        <authorList>
            <person name="Essoh C."/>
            <person name="Blouin Y."/>
            <person name="Loukou G."/>
            <person name="Cablanmian A."/>
            <person name="Lathro S."/>
            <person name="Kutter E."/>
            <person name="Thien H.V."/>
            <person name="Vergnaud G."/>
            <person name="Pourcel C."/>
        </authorList>
    </citation>
    <scope>NUCLEOTIDE SEQUENCE [LARGE SCALE GENOMIC DNA]</scope>
    <source>
        <strain evidence="1">VB_PaeM_C2-10_Ab1</strain>
    </source>
</reference>
<evidence type="ECO:0000313" key="1">
    <source>
        <dbReference type="EMBL" id="CCM43587.1"/>
    </source>
</evidence>
<evidence type="ECO:0000313" key="2">
    <source>
        <dbReference type="Proteomes" id="UP000001234"/>
    </source>
</evidence>
<dbReference type="Proteomes" id="UP000001234">
    <property type="component" value="Segment"/>
</dbReference>
<dbReference type="EMBL" id="HE983845">
    <property type="protein sequence ID" value="CCM43587.1"/>
    <property type="molecule type" value="Genomic_DNA"/>
</dbReference>
<keyword evidence="2" id="KW-1185">Reference proteome</keyword>
<dbReference type="GeneID" id="14296595"/>
<accession>K4RI25</accession>
<name>K4RI25_9CAUD</name>
<sequence length="141" mass="16478">MDFLYRNFLSYFCRLFLSLLLCAFSDHLYRLESEAHVGKVRVVGIDSEALIESVLHTHQKTENVPFLHNHFIPVKLFFDFIRNAFLTEHLHLTEGTVHRIAFNRPNDTETFLHVGVNRAKPDDRVVFYDIDNLHILLLLAG</sequence>
<protein>
    <submittedName>
        <fullName evidence="1">Uncharacterized protein</fullName>
    </submittedName>
</protein>
<gene>
    <name evidence="1" type="ORF">BN405_2-10_Ab1_orf_43</name>
</gene>